<evidence type="ECO:0000259" key="14">
    <source>
        <dbReference type="Pfam" id="PF02581"/>
    </source>
</evidence>
<feature type="binding site" evidence="13">
    <location>
        <begin position="328"/>
        <end position="332"/>
    </location>
    <ligand>
        <name>4-amino-2-methyl-5-(diphosphooxymethyl)pyrimidine</name>
        <dbReference type="ChEBI" id="CHEBI:57841"/>
    </ligand>
</feature>
<dbReference type="CDD" id="cd00564">
    <property type="entry name" value="TMP_TenI"/>
    <property type="match status" value="1"/>
</dbReference>
<evidence type="ECO:0000256" key="4">
    <source>
        <dbReference type="ARBA" id="ARBA00022741"/>
    </source>
</evidence>
<dbReference type="Pfam" id="PF08543">
    <property type="entry name" value="Phos_pyr_kin"/>
    <property type="match status" value="1"/>
</dbReference>
<accession>A0A8J7Q2H9</accession>
<dbReference type="FunFam" id="3.20.20.70:FF:000064">
    <property type="entry name" value="Thiamine-phosphate synthase"/>
    <property type="match status" value="1"/>
</dbReference>
<keyword evidence="7 13" id="KW-0460">Magnesium</keyword>
<comment type="catalytic activity">
    <reaction evidence="11 13">
        <text>2-(2-carboxy-4-methylthiazol-5-yl)ethyl phosphate + 4-amino-2-methyl-5-(diphosphooxymethyl)pyrimidine + 2 H(+) = thiamine phosphate + CO2 + diphosphate</text>
        <dbReference type="Rhea" id="RHEA:47848"/>
        <dbReference type="ChEBI" id="CHEBI:15378"/>
        <dbReference type="ChEBI" id="CHEBI:16526"/>
        <dbReference type="ChEBI" id="CHEBI:33019"/>
        <dbReference type="ChEBI" id="CHEBI:37575"/>
        <dbReference type="ChEBI" id="CHEBI:57841"/>
        <dbReference type="ChEBI" id="CHEBI:62890"/>
        <dbReference type="EC" id="2.5.1.3"/>
    </reaction>
</comment>
<dbReference type="InterPro" id="IPR029056">
    <property type="entry name" value="Ribokinase-like"/>
</dbReference>
<dbReference type="Gene3D" id="3.40.1190.20">
    <property type="match status" value="1"/>
</dbReference>
<proteinExistence type="inferred from homology"/>
<keyword evidence="8 13" id="KW-0784">Thiamine biosynthesis</keyword>
<dbReference type="CDD" id="cd01169">
    <property type="entry name" value="HMPP_kinase"/>
    <property type="match status" value="1"/>
</dbReference>
<evidence type="ECO:0000256" key="13">
    <source>
        <dbReference type="HAMAP-Rule" id="MF_00097"/>
    </source>
</evidence>
<dbReference type="AlphaFoldDB" id="A0A8J7Q2H9"/>
<evidence type="ECO:0000313" key="17">
    <source>
        <dbReference type="Proteomes" id="UP000664417"/>
    </source>
</evidence>
<keyword evidence="17" id="KW-1185">Reference proteome</keyword>
<evidence type="ECO:0000259" key="15">
    <source>
        <dbReference type="Pfam" id="PF08543"/>
    </source>
</evidence>
<evidence type="ECO:0000256" key="3">
    <source>
        <dbReference type="ARBA" id="ARBA00022723"/>
    </source>
</evidence>
<evidence type="ECO:0000256" key="2">
    <source>
        <dbReference type="ARBA" id="ARBA00022679"/>
    </source>
</evidence>
<dbReference type="InterPro" id="IPR034291">
    <property type="entry name" value="TMP_synthase"/>
</dbReference>
<dbReference type="PANTHER" id="PTHR20858">
    <property type="entry name" value="PHOSPHOMETHYLPYRIMIDINE KINASE"/>
    <property type="match status" value="1"/>
</dbReference>
<comment type="catalytic activity">
    <reaction evidence="12 13">
        <text>2-[(2R,5Z)-2-carboxy-4-methylthiazol-5(2H)-ylidene]ethyl phosphate + 4-amino-2-methyl-5-(diphosphooxymethyl)pyrimidine + 2 H(+) = thiamine phosphate + CO2 + diphosphate</text>
        <dbReference type="Rhea" id="RHEA:47844"/>
        <dbReference type="ChEBI" id="CHEBI:15378"/>
        <dbReference type="ChEBI" id="CHEBI:16526"/>
        <dbReference type="ChEBI" id="CHEBI:33019"/>
        <dbReference type="ChEBI" id="CHEBI:37575"/>
        <dbReference type="ChEBI" id="CHEBI:57841"/>
        <dbReference type="ChEBI" id="CHEBI:62899"/>
        <dbReference type="EC" id="2.5.1.3"/>
    </reaction>
</comment>
<dbReference type="GO" id="GO:0009228">
    <property type="term" value="P:thiamine biosynthetic process"/>
    <property type="evidence" value="ECO:0007669"/>
    <property type="project" value="UniProtKB-KW"/>
</dbReference>
<evidence type="ECO:0000256" key="5">
    <source>
        <dbReference type="ARBA" id="ARBA00022777"/>
    </source>
</evidence>
<keyword evidence="5 16" id="KW-0418">Kinase</keyword>
<reference evidence="16" key="1">
    <citation type="submission" date="2021-03" db="EMBL/GenBank/DDBJ databases">
        <authorList>
            <person name="Wang G."/>
        </authorList>
    </citation>
    <scope>NUCLEOTIDE SEQUENCE</scope>
    <source>
        <strain evidence="16">KCTC 12899</strain>
    </source>
</reference>
<evidence type="ECO:0000256" key="9">
    <source>
        <dbReference type="ARBA" id="ARBA00023268"/>
    </source>
</evidence>
<dbReference type="RefSeq" id="WP_207856288.1">
    <property type="nucleotide sequence ID" value="NZ_JAFREP010000001.1"/>
</dbReference>
<feature type="binding site" evidence="13">
    <location>
        <begin position="476"/>
        <end position="477"/>
    </location>
    <ligand>
        <name>2-[(2R,5Z)-2-carboxy-4-methylthiazol-5(2H)-ylidene]ethyl phosphate</name>
        <dbReference type="ChEBI" id="CHEBI:62899"/>
    </ligand>
</feature>
<feature type="binding site" evidence="13">
    <location>
        <begin position="425"/>
        <end position="427"/>
    </location>
    <ligand>
        <name>2-[(2R,5Z)-2-carboxy-4-methylthiazol-5(2H)-ylidene]ethyl phosphate</name>
        <dbReference type="ChEBI" id="CHEBI:62899"/>
    </ligand>
</feature>
<keyword evidence="2 13" id="KW-0808">Transferase</keyword>
<comment type="caution">
    <text evidence="16">The sequence shown here is derived from an EMBL/GenBank/DDBJ whole genome shotgun (WGS) entry which is preliminary data.</text>
</comment>
<feature type="domain" description="Thiamine phosphate synthase/TenI" evidence="14">
    <location>
        <begin position="312"/>
        <end position="479"/>
    </location>
</feature>
<feature type="domain" description="Pyridoxamine kinase/Phosphomethylpyrimidine kinase" evidence="15">
    <location>
        <begin position="26"/>
        <end position="269"/>
    </location>
</feature>
<dbReference type="InterPro" id="IPR004399">
    <property type="entry name" value="HMP/HMP-P_kinase_dom"/>
</dbReference>
<dbReference type="HAMAP" id="MF_00097">
    <property type="entry name" value="TMP_synthase"/>
    <property type="match status" value="1"/>
</dbReference>
<organism evidence="16 17">
    <name type="scientific">Acanthopleuribacter pedis</name>
    <dbReference type="NCBI Taxonomy" id="442870"/>
    <lineage>
        <taxon>Bacteria</taxon>
        <taxon>Pseudomonadati</taxon>
        <taxon>Acidobacteriota</taxon>
        <taxon>Holophagae</taxon>
        <taxon>Acanthopleuribacterales</taxon>
        <taxon>Acanthopleuribacteraceae</taxon>
        <taxon>Acanthopleuribacter</taxon>
    </lineage>
</organism>
<comment type="similarity">
    <text evidence="13">Belongs to the thiamine-phosphate synthase family.</text>
</comment>
<feature type="binding site" evidence="13">
    <location>
        <position position="361"/>
    </location>
    <ligand>
        <name>Mg(2+)</name>
        <dbReference type="ChEBI" id="CHEBI:18420"/>
    </ligand>
</feature>
<dbReference type="UniPathway" id="UPA00060">
    <property type="reaction ID" value="UER00141"/>
</dbReference>
<dbReference type="GO" id="GO:0008902">
    <property type="term" value="F:hydroxymethylpyrimidine kinase activity"/>
    <property type="evidence" value="ECO:0007669"/>
    <property type="project" value="TreeGrafter"/>
</dbReference>
<dbReference type="NCBIfam" id="NF002904">
    <property type="entry name" value="PRK03512.1"/>
    <property type="match status" value="1"/>
</dbReference>
<comment type="function">
    <text evidence="13">Condenses 4-methyl-5-(beta-hydroxyethyl)thiazole monophosphate (THZ-P) and 2-methyl-4-amino-5-hydroxymethyl pyrimidine pyrophosphate (HMP-PP) to form thiamine monophosphate (TMP).</text>
</comment>
<comment type="catalytic activity">
    <reaction evidence="10 13">
        <text>4-methyl-5-(2-phosphooxyethyl)-thiazole + 4-amino-2-methyl-5-(diphosphooxymethyl)pyrimidine + H(+) = thiamine phosphate + diphosphate</text>
        <dbReference type="Rhea" id="RHEA:22328"/>
        <dbReference type="ChEBI" id="CHEBI:15378"/>
        <dbReference type="ChEBI" id="CHEBI:33019"/>
        <dbReference type="ChEBI" id="CHEBI:37575"/>
        <dbReference type="ChEBI" id="CHEBI:57841"/>
        <dbReference type="ChEBI" id="CHEBI:58296"/>
        <dbReference type="EC" id="2.5.1.3"/>
    </reaction>
</comment>
<evidence type="ECO:0000313" key="16">
    <source>
        <dbReference type="EMBL" id="MBO1317052.1"/>
    </source>
</evidence>
<evidence type="ECO:0000256" key="11">
    <source>
        <dbReference type="ARBA" id="ARBA00047851"/>
    </source>
</evidence>
<keyword evidence="4" id="KW-0547">Nucleotide-binding</keyword>
<gene>
    <name evidence="16" type="primary">thiD</name>
    <name evidence="13" type="synonym">thiE</name>
    <name evidence="16" type="ORF">J3U88_01175</name>
</gene>
<dbReference type="Gene3D" id="3.20.20.70">
    <property type="entry name" value="Aldolase class I"/>
    <property type="match status" value="1"/>
</dbReference>
<dbReference type="GO" id="GO:0000287">
    <property type="term" value="F:magnesium ion binding"/>
    <property type="evidence" value="ECO:0007669"/>
    <property type="project" value="UniProtKB-UniRule"/>
</dbReference>
<dbReference type="SUPFAM" id="SSF51391">
    <property type="entry name" value="Thiamin phosphate synthase"/>
    <property type="match status" value="1"/>
</dbReference>
<comment type="pathway">
    <text evidence="1 13">Cofactor biosynthesis; thiamine diphosphate biosynthesis; thiamine phosphate from 4-amino-2-methyl-5-diphosphomethylpyrimidine and 4-methyl-5-(2-phosphoethyl)-thiazole: step 1/1.</text>
</comment>
<dbReference type="NCBIfam" id="TIGR00693">
    <property type="entry name" value="thiE"/>
    <property type="match status" value="1"/>
</dbReference>
<dbReference type="EC" id="2.5.1.3" evidence="13"/>
<dbReference type="InterPro" id="IPR022998">
    <property type="entry name" value="ThiamineP_synth_TenI"/>
</dbReference>
<dbReference type="EMBL" id="JAFREP010000001">
    <property type="protein sequence ID" value="MBO1317052.1"/>
    <property type="molecule type" value="Genomic_DNA"/>
</dbReference>
<evidence type="ECO:0000256" key="10">
    <source>
        <dbReference type="ARBA" id="ARBA00047334"/>
    </source>
</evidence>
<dbReference type="GO" id="GO:0004789">
    <property type="term" value="F:thiamine-phosphate diphosphorylase activity"/>
    <property type="evidence" value="ECO:0007669"/>
    <property type="project" value="UniProtKB-UniRule"/>
</dbReference>
<dbReference type="InterPro" id="IPR013785">
    <property type="entry name" value="Aldolase_TIM"/>
</dbReference>
<feature type="binding site" evidence="13">
    <location>
        <position position="456"/>
    </location>
    <ligand>
        <name>2-[(2R,5Z)-2-carboxy-4-methylthiazol-5(2H)-ylidene]ethyl phosphate</name>
        <dbReference type="ChEBI" id="CHEBI:62899"/>
    </ligand>
</feature>
<dbReference type="SUPFAM" id="SSF53613">
    <property type="entry name" value="Ribokinase-like"/>
    <property type="match status" value="1"/>
</dbReference>
<sequence length="497" mass="53375">MSQHPAEGGTSKKQPHPICWTIAGSDSGGGAGIQADIKTFNALGTHGCSVITALTAQNTAGVSAISVTDPDMIDAQLRALKNDLMPRAVKIGMLADRNTILAVHRHLGDLDVPVVIDPVMVATSGDVLLQSDAIQSLRELLIPRATVLTPNLPEAETLLGRTLKNTEDIESAGRDLLALGSQSVWIKGGHGSGATAQDYWTDGTQSLWLTSERHPQGNNHGSGCTLSSALAAALALGYEIRDALVIAKAFVGQSIRLAQPLGAGSAPVHQGGWPEFEGDLPWLTATAEEGNNRLRFPDCGPDRLGFYPIVDSCAWLERLLPLGVKTCQLRVKALRGQALVHEIRRAVQIARQSSCRLFINDYWQIAIDEGAYGVHLGQEDLQTADLAAIAQAGLRLGVSTHCYWEVARALALRPSYMAVGPIFTTQTKDMRFAPQGIEALRRWRRSLSYPLVAIGGIKKHHIATLLSAGADSLAVITAVTEAEDPEAETRHWLQRVH</sequence>
<feature type="binding site" evidence="13">
    <location>
        <position position="380"/>
    </location>
    <ligand>
        <name>Mg(2+)</name>
        <dbReference type="ChEBI" id="CHEBI:18420"/>
    </ligand>
</feature>
<dbReference type="GO" id="GO:0005524">
    <property type="term" value="F:ATP binding"/>
    <property type="evidence" value="ECO:0007669"/>
    <property type="project" value="UniProtKB-KW"/>
</dbReference>
<feature type="binding site" evidence="13">
    <location>
        <position position="399"/>
    </location>
    <ligand>
        <name>4-amino-2-methyl-5-(diphosphooxymethyl)pyrimidine</name>
        <dbReference type="ChEBI" id="CHEBI:57841"/>
    </ligand>
</feature>
<keyword evidence="9" id="KW-0511">Multifunctional enzyme</keyword>
<dbReference type="GO" id="GO:0008972">
    <property type="term" value="F:phosphomethylpyrimidine kinase activity"/>
    <property type="evidence" value="ECO:0007669"/>
    <property type="project" value="InterPro"/>
</dbReference>
<dbReference type="PANTHER" id="PTHR20858:SF17">
    <property type="entry name" value="HYDROXYMETHYLPYRIMIDINE_PHOSPHOMETHYLPYRIMIDINE KINASE THI20-RELATED"/>
    <property type="match status" value="1"/>
</dbReference>
<name>A0A8J7Q2H9_9BACT</name>
<dbReference type="GO" id="GO:0009229">
    <property type="term" value="P:thiamine diphosphate biosynthetic process"/>
    <property type="evidence" value="ECO:0007669"/>
    <property type="project" value="UniProtKB-UniRule"/>
</dbReference>
<evidence type="ECO:0000256" key="7">
    <source>
        <dbReference type="ARBA" id="ARBA00022842"/>
    </source>
</evidence>
<evidence type="ECO:0000256" key="6">
    <source>
        <dbReference type="ARBA" id="ARBA00022840"/>
    </source>
</evidence>
<dbReference type="GO" id="GO:0005829">
    <property type="term" value="C:cytosol"/>
    <property type="evidence" value="ECO:0007669"/>
    <property type="project" value="TreeGrafter"/>
</dbReference>
<dbReference type="Proteomes" id="UP000664417">
    <property type="component" value="Unassembled WGS sequence"/>
</dbReference>
<feature type="binding site" evidence="13">
    <location>
        <position position="428"/>
    </location>
    <ligand>
        <name>4-amino-2-methyl-5-(diphosphooxymethyl)pyrimidine</name>
        <dbReference type="ChEBI" id="CHEBI:57841"/>
    </ligand>
</feature>
<dbReference type="FunFam" id="3.40.1190.20:FF:000003">
    <property type="entry name" value="Phosphomethylpyrimidine kinase ThiD"/>
    <property type="match status" value="1"/>
</dbReference>
<protein>
    <recommendedName>
        <fullName evidence="13">Thiamine-phosphate synthase</fullName>
        <shortName evidence="13">TP synthase</shortName>
        <shortName evidence="13">TPS</shortName>
        <ecNumber evidence="13">2.5.1.3</ecNumber>
    </recommendedName>
    <alternativeName>
        <fullName evidence="13">Thiamine-phosphate pyrophosphorylase</fullName>
        <shortName evidence="13">TMP pyrophosphorylase</shortName>
        <shortName evidence="13">TMP-PPase</shortName>
    </alternativeName>
</protein>
<dbReference type="InterPro" id="IPR013749">
    <property type="entry name" value="PM/HMP-P_kinase-1"/>
</dbReference>
<evidence type="ECO:0000256" key="8">
    <source>
        <dbReference type="ARBA" id="ARBA00022977"/>
    </source>
</evidence>
<comment type="cofactor">
    <cofactor evidence="13">
        <name>Mg(2+)</name>
        <dbReference type="ChEBI" id="CHEBI:18420"/>
    </cofactor>
    <text evidence="13">Binds 1 Mg(2+) ion per subunit.</text>
</comment>
<dbReference type="InterPro" id="IPR036206">
    <property type="entry name" value="ThiamineP_synth_sf"/>
</dbReference>
<evidence type="ECO:0000256" key="12">
    <source>
        <dbReference type="ARBA" id="ARBA00047883"/>
    </source>
</evidence>
<dbReference type="Pfam" id="PF02581">
    <property type="entry name" value="TMP-TENI"/>
    <property type="match status" value="1"/>
</dbReference>
<feature type="binding site" evidence="13">
    <location>
        <position position="360"/>
    </location>
    <ligand>
        <name>4-amino-2-methyl-5-(diphosphooxymethyl)pyrimidine</name>
        <dbReference type="ChEBI" id="CHEBI:57841"/>
    </ligand>
</feature>
<keyword evidence="3 13" id="KW-0479">Metal-binding</keyword>
<evidence type="ECO:0000256" key="1">
    <source>
        <dbReference type="ARBA" id="ARBA00005165"/>
    </source>
</evidence>
<keyword evidence="6" id="KW-0067">ATP-binding</keyword>
<dbReference type="NCBIfam" id="TIGR00097">
    <property type="entry name" value="HMP-P_kinase"/>
    <property type="match status" value="1"/>
</dbReference>